<evidence type="ECO:0000256" key="10">
    <source>
        <dbReference type="ARBA" id="ARBA00023201"/>
    </source>
</evidence>
<evidence type="ECO:0000256" key="6">
    <source>
        <dbReference type="ARBA" id="ARBA00022989"/>
    </source>
</evidence>
<evidence type="ECO:0000256" key="11">
    <source>
        <dbReference type="ARBA" id="ARBA00023303"/>
    </source>
</evidence>
<keyword evidence="10 12" id="KW-0739">Sodium transport</keyword>
<dbReference type="InterPro" id="IPR001873">
    <property type="entry name" value="ENaC"/>
</dbReference>
<comment type="similarity">
    <text evidence="2 12">Belongs to the amiloride-sensitive sodium channel (TC 1.A.6) family.</text>
</comment>
<evidence type="ECO:0000256" key="2">
    <source>
        <dbReference type="ARBA" id="ARBA00007193"/>
    </source>
</evidence>
<keyword evidence="7" id="KW-0915">Sodium</keyword>
<keyword evidence="8 12" id="KW-0406">Ion transport</keyword>
<dbReference type="PRINTS" id="PR01078">
    <property type="entry name" value="AMINACHANNEL"/>
</dbReference>
<evidence type="ECO:0000256" key="8">
    <source>
        <dbReference type="ARBA" id="ARBA00023065"/>
    </source>
</evidence>
<evidence type="ECO:0000313" key="15">
    <source>
        <dbReference type="RefSeq" id="XP_014677754.1"/>
    </source>
</evidence>
<reference evidence="15" key="1">
    <citation type="submission" date="2025-08" db="UniProtKB">
        <authorList>
            <consortium name="RefSeq"/>
        </authorList>
    </citation>
    <scope>IDENTIFICATION</scope>
</reference>
<dbReference type="Pfam" id="PF00858">
    <property type="entry name" value="ASC"/>
    <property type="match status" value="1"/>
</dbReference>
<keyword evidence="3 12" id="KW-0813">Transport</keyword>
<evidence type="ECO:0000256" key="7">
    <source>
        <dbReference type="ARBA" id="ARBA00023053"/>
    </source>
</evidence>
<evidence type="ECO:0000313" key="14">
    <source>
        <dbReference type="Proteomes" id="UP000695022"/>
    </source>
</evidence>
<evidence type="ECO:0000256" key="12">
    <source>
        <dbReference type="RuleBase" id="RU000679"/>
    </source>
</evidence>
<evidence type="ECO:0000256" key="13">
    <source>
        <dbReference type="SAM" id="Phobius"/>
    </source>
</evidence>
<dbReference type="Gene3D" id="1.10.287.770">
    <property type="entry name" value="YojJ-like"/>
    <property type="match status" value="1"/>
</dbReference>
<organism evidence="14 15">
    <name type="scientific">Priapulus caudatus</name>
    <name type="common">Priapulid worm</name>
    <dbReference type="NCBI Taxonomy" id="37621"/>
    <lineage>
        <taxon>Eukaryota</taxon>
        <taxon>Metazoa</taxon>
        <taxon>Ecdysozoa</taxon>
        <taxon>Scalidophora</taxon>
        <taxon>Priapulida</taxon>
        <taxon>Priapulimorpha</taxon>
        <taxon>Priapulimorphida</taxon>
        <taxon>Priapulidae</taxon>
        <taxon>Priapulus</taxon>
    </lineage>
</organism>
<keyword evidence="5 12" id="KW-0812">Transmembrane</keyword>
<dbReference type="GeneID" id="106817588"/>
<proteinExistence type="inferred from homology"/>
<accession>A0ABM1EZY3</accession>
<evidence type="ECO:0000256" key="1">
    <source>
        <dbReference type="ARBA" id="ARBA00004141"/>
    </source>
</evidence>
<gene>
    <name evidence="15" type="primary">LOC106817588</name>
</gene>
<dbReference type="Proteomes" id="UP000695022">
    <property type="component" value="Unplaced"/>
</dbReference>
<keyword evidence="9 13" id="KW-0472">Membrane</keyword>
<evidence type="ECO:0000256" key="9">
    <source>
        <dbReference type="ARBA" id="ARBA00023136"/>
    </source>
</evidence>
<protein>
    <submittedName>
        <fullName evidence="15">Acid-sensing ion channel 3-like</fullName>
    </submittedName>
</protein>
<keyword evidence="6 13" id="KW-1133">Transmembrane helix</keyword>
<dbReference type="RefSeq" id="XP_014677754.1">
    <property type="nucleotide sequence ID" value="XM_014822268.1"/>
</dbReference>
<keyword evidence="4 12" id="KW-0894">Sodium channel</keyword>
<feature type="transmembrane region" description="Helical" evidence="13">
    <location>
        <begin position="56"/>
        <end position="78"/>
    </location>
</feature>
<keyword evidence="11 12" id="KW-0407">Ion channel</keyword>
<sequence>MSSHVAPSVRWSKVLNRSLAESRQNLVALEVHYSSVANRTVWNEPSYSAEELICDIGGLMGAFAGASLLTILELLHFICNRRLSVPPSGGGGGFDGYYGGDGGGGGSGRYNVRKIFVVSDADKLQPSRM</sequence>
<name>A0ABM1EZY3_PRICU</name>
<evidence type="ECO:0000256" key="4">
    <source>
        <dbReference type="ARBA" id="ARBA00022461"/>
    </source>
</evidence>
<comment type="subcellular location">
    <subcellularLocation>
        <location evidence="1">Membrane</location>
        <topology evidence="1">Multi-pass membrane protein</topology>
    </subcellularLocation>
</comment>
<evidence type="ECO:0000256" key="3">
    <source>
        <dbReference type="ARBA" id="ARBA00022448"/>
    </source>
</evidence>
<evidence type="ECO:0000256" key="5">
    <source>
        <dbReference type="ARBA" id="ARBA00022692"/>
    </source>
</evidence>
<keyword evidence="14" id="KW-1185">Reference proteome</keyword>